<dbReference type="Proteomes" id="UP000785679">
    <property type="component" value="Unassembled WGS sequence"/>
</dbReference>
<sequence>MTQLKSCDKYQADQIRNKDQYSNFLFQIQKCLLQTRINKHIKLVQVSNDLIQFIIILLGPFLTKQNQRSLNLSAFDSQVAKLETGTALLNLLILQNHIICINIYRRIPQKSSARKPPFSIVSSLYSPRVLRK</sequence>
<accession>A0A8J8SUR0</accession>
<dbReference type="EMBL" id="RRYP01029888">
    <property type="protein sequence ID" value="TNV71374.1"/>
    <property type="molecule type" value="Genomic_DNA"/>
</dbReference>
<organism evidence="1 2">
    <name type="scientific">Halteria grandinella</name>
    <dbReference type="NCBI Taxonomy" id="5974"/>
    <lineage>
        <taxon>Eukaryota</taxon>
        <taxon>Sar</taxon>
        <taxon>Alveolata</taxon>
        <taxon>Ciliophora</taxon>
        <taxon>Intramacronucleata</taxon>
        <taxon>Spirotrichea</taxon>
        <taxon>Stichotrichia</taxon>
        <taxon>Sporadotrichida</taxon>
        <taxon>Halteriidae</taxon>
        <taxon>Halteria</taxon>
    </lineage>
</organism>
<gene>
    <name evidence="1" type="ORF">FGO68_gene13324</name>
</gene>
<name>A0A8J8SUR0_HALGN</name>
<reference evidence="1" key="1">
    <citation type="submission" date="2019-06" db="EMBL/GenBank/DDBJ databases">
        <authorList>
            <person name="Zheng W."/>
        </authorList>
    </citation>
    <scope>NUCLEOTIDE SEQUENCE</scope>
    <source>
        <strain evidence="1">QDHG01</strain>
    </source>
</reference>
<evidence type="ECO:0000313" key="2">
    <source>
        <dbReference type="Proteomes" id="UP000785679"/>
    </source>
</evidence>
<proteinExistence type="predicted"/>
<protein>
    <submittedName>
        <fullName evidence="1">Uncharacterized protein</fullName>
    </submittedName>
</protein>
<dbReference type="AlphaFoldDB" id="A0A8J8SUR0"/>
<comment type="caution">
    <text evidence="1">The sequence shown here is derived from an EMBL/GenBank/DDBJ whole genome shotgun (WGS) entry which is preliminary data.</text>
</comment>
<evidence type="ECO:0000313" key="1">
    <source>
        <dbReference type="EMBL" id="TNV71374.1"/>
    </source>
</evidence>
<keyword evidence="2" id="KW-1185">Reference proteome</keyword>